<name>A0A1D8UTM1_9PROT</name>
<dbReference type="Proteomes" id="UP000179145">
    <property type="component" value="Chromosome"/>
</dbReference>
<dbReference type="RefSeq" id="WP_070402665.1">
    <property type="nucleotide sequence ID" value="NZ_BJVW01000003.1"/>
</dbReference>
<keyword evidence="2" id="KW-1185">Reference proteome</keyword>
<evidence type="ECO:0000313" key="1">
    <source>
        <dbReference type="EMBL" id="AOX16969.1"/>
    </source>
</evidence>
<protein>
    <submittedName>
        <fullName evidence="1">Uncharacterized protein</fullName>
    </submittedName>
</protein>
<reference evidence="1 2" key="1">
    <citation type="journal article" date="2016" name="Microb. Cell Fact.">
        <title>Dissection of exopolysaccharide biosynthesis in Kozakia baliensis.</title>
        <authorList>
            <person name="Brandt J.U."/>
            <person name="Jakob F."/>
            <person name="Behr J."/>
            <person name="Geissler A.J."/>
            <person name="Vogel R.F."/>
        </authorList>
    </citation>
    <scope>NUCLEOTIDE SEQUENCE [LARGE SCALE GENOMIC DNA]</scope>
    <source>
        <strain evidence="1 2">DSM 14400</strain>
    </source>
</reference>
<evidence type="ECO:0000313" key="2">
    <source>
        <dbReference type="Proteomes" id="UP000179145"/>
    </source>
</evidence>
<gene>
    <name evidence="1" type="ORF">A0U89_07240</name>
</gene>
<sequence length="116" mass="12826">MSKFRAILFASALSMLSACAGQRSGDLMQQRPTDTLLTSYMIANGMAERGMLARILAHKATRQDISLLIAVDHNTWLLIRQALINPSPENMRRADQGLEQVLSFATQVPQPASRTQ</sequence>
<dbReference type="KEGG" id="kba:A0U89_07240"/>
<dbReference type="AlphaFoldDB" id="A0A1D8UTM1"/>
<dbReference type="PROSITE" id="PS51257">
    <property type="entry name" value="PROKAR_LIPOPROTEIN"/>
    <property type="match status" value="1"/>
</dbReference>
<proteinExistence type="predicted"/>
<dbReference type="OrthoDB" id="7283178at2"/>
<dbReference type="EMBL" id="CP014674">
    <property type="protein sequence ID" value="AOX16969.1"/>
    <property type="molecule type" value="Genomic_DNA"/>
</dbReference>
<organism evidence="1 2">
    <name type="scientific">Kozakia baliensis</name>
    <dbReference type="NCBI Taxonomy" id="153496"/>
    <lineage>
        <taxon>Bacteria</taxon>
        <taxon>Pseudomonadati</taxon>
        <taxon>Pseudomonadota</taxon>
        <taxon>Alphaproteobacteria</taxon>
        <taxon>Acetobacterales</taxon>
        <taxon>Acetobacteraceae</taxon>
        <taxon>Kozakia</taxon>
    </lineage>
</organism>
<accession>A0A1D8UTM1</accession>